<organism evidence="1 2">
    <name type="scientific">Daucus carota subsp. sativus</name>
    <name type="common">Carrot</name>
    <dbReference type="NCBI Taxonomy" id="79200"/>
    <lineage>
        <taxon>Eukaryota</taxon>
        <taxon>Viridiplantae</taxon>
        <taxon>Streptophyta</taxon>
        <taxon>Embryophyta</taxon>
        <taxon>Tracheophyta</taxon>
        <taxon>Spermatophyta</taxon>
        <taxon>Magnoliopsida</taxon>
        <taxon>eudicotyledons</taxon>
        <taxon>Gunneridae</taxon>
        <taxon>Pentapetalae</taxon>
        <taxon>asterids</taxon>
        <taxon>campanulids</taxon>
        <taxon>Apiales</taxon>
        <taxon>Apiaceae</taxon>
        <taxon>Apioideae</taxon>
        <taxon>Scandiceae</taxon>
        <taxon>Daucinae</taxon>
        <taxon>Daucus</taxon>
        <taxon>Daucus sect. Daucus</taxon>
    </lineage>
</organism>
<evidence type="ECO:0000313" key="1">
    <source>
        <dbReference type="EMBL" id="WOH05234.1"/>
    </source>
</evidence>
<reference evidence="1" key="2">
    <citation type="submission" date="2022-03" db="EMBL/GenBank/DDBJ databases">
        <title>Draft title - Genomic analysis of global carrot germplasm unveils the trajectory of domestication and the origin of high carotenoid orange carrot.</title>
        <authorList>
            <person name="Iorizzo M."/>
            <person name="Ellison S."/>
            <person name="Senalik D."/>
            <person name="Macko-Podgorni A."/>
            <person name="Grzebelus D."/>
            <person name="Bostan H."/>
            <person name="Rolling W."/>
            <person name="Curaba J."/>
            <person name="Simon P."/>
        </authorList>
    </citation>
    <scope>NUCLEOTIDE SEQUENCE</scope>
    <source>
        <tissue evidence="1">Leaf</tissue>
    </source>
</reference>
<dbReference type="AlphaFoldDB" id="A0AAF0XDY8"/>
<protein>
    <submittedName>
        <fullName evidence="1">Uncharacterized protein</fullName>
    </submittedName>
</protein>
<dbReference type="Proteomes" id="UP000077755">
    <property type="component" value="Chromosome 6"/>
</dbReference>
<proteinExistence type="predicted"/>
<name>A0AAF0XDY8_DAUCS</name>
<gene>
    <name evidence="1" type="ORF">DCAR_0624648</name>
</gene>
<dbReference type="EMBL" id="CP093348">
    <property type="protein sequence ID" value="WOH05234.1"/>
    <property type="molecule type" value="Genomic_DNA"/>
</dbReference>
<accession>A0AAF0XDY8</accession>
<dbReference type="PANTHER" id="PTHR38224">
    <property type="entry name" value="PHLOEM SPECIFIC PROTEIN"/>
    <property type="match status" value="1"/>
</dbReference>
<dbReference type="PANTHER" id="PTHR38224:SF1">
    <property type="entry name" value="PHLOEM SPECIFIC PROTEIN"/>
    <property type="match status" value="1"/>
</dbReference>
<reference evidence="1" key="1">
    <citation type="journal article" date="2016" name="Nat. Genet.">
        <title>A high-quality carrot genome assembly provides new insights into carotenoid accumulation and asterid genome evolution.</title>
        <authorList>
            <person name="Iorizzo M."/>
            <person name="Ellison S."/>
            <person name="Senalik D."/>
            <person name="Zeng P."/>
            <person name="Satapoomin P."/>
            <person name="Huang J."/>
            <person name="Bowman M."/>
            <person name="Iovene M."/>
            <person name="Sanseverino W."/>
            <person name="Cavagnaro P."/>
            <person name="Yildiz M."/>
            <person name="Macko-Podgorni A."/>
            <person name="Moranska E."/>
            <person name="Grzebelus E."/>
            <person name="Grzebelus D."/>
            <person name="Ashrafi H."/>
            <person name="Zheng Z."/>
            <person name="Cheng S."/>
            <person name="Spooner D."/>
            <person name="Van Deynze A."/>
            <person name="Simon P."/>
        </authorList>
    </citation>
    <scope>NUCLEOTIDE SEQUENCE</scope>
    <source>
        <tissue evidence="1">Leaf</tissue>
    </source>
</reference>
<sequence>MFKISSNNNDGHANDKLDYGWNTTSQGYHDHLLRIERMPSVVTDLPRYPNIYMMHNNNNKASTQREGEPRLITNQPHHRNQAPQGQKKVHFIEQERANGGSVDAEADGFIRQKHKTFELAKWQTFKAV</sequence>
<keyword evidence="2" id="KW-1185">Reference proteome</keyword>
<evidence type="ECO:0000313" key="2">
    <source>
        <dbReference type="Proteomes" id="UP000077755"/>
    </source>
</evidence>